<name>A0A449D9G2_9MICO</name>
<keyword evidence="1" id="KW-0812">Transmembrane</keyword>
<evidence type="ECO:0000313" key="2">
    <source>
        <dbReference type="EMBL" id="VEW14193.1"/>
    </source>
</evidence>
<keyword evidence="1" id="KW-0472">Membrane</keyword>
<reference evidence="2 3" key="1">
    <citation type="submission" date="2019-02" db="EMBL/GenBank/DDBJ databases">
        <authorList>
            <consortium name="Pathogen Informatics"/>
        </authorList>
    </citation>
    <scope>NUCLEOTIDE SEQUENCE [LARGE SCALE GENOMIC DNA]</scope>
    <source>
        <strain evidence="2 3">3012STDY7078520</strain>
    </source>
</reference>
<dbReference type="EMBL" id="CAACXN010000015">
    <property type="protein sequence ID" value="VEW14193.1"/>
    <property type="molecule type" value="Genomic_DNA"/>
</dbReference>
<dbReference type="AlphaFoldDB" id="A0A449D9G2"/>
<gene>
    <name evidence="2" type="ORF">NCTC12391_02351</name>
</gene>
<evidence type="ECO:0000313" key="3">
    <source>
        <dbReference type="Proteomes" id="UP000386281"/>
    </source>
</evidence>
<organism evidence="2 3">
    <name type="scientific">Brevibacterium casei</name>
    <dbReference type="NCBI Taxonomy" id="33889"/>
    <lineage>
        <taxon>Bacteria</taxon>
        <taxon>Bacillati</taxon>
        <taxon>Actinomycetota</taxon>
        <taxon>Actinomycetes</taxon>
        <taxon>Micrococcales</taxon>
        <taxon>Brevibacteriaceae</taxon>
        <taxon>Brevibacterium</taxon>
    </lineage>
</organism>
<proteinExistence type="predicted"/>
<evidence type="ECO:0000256" key="1">
    <source>
        <dbReference type="SAM" id="Phobius"/>
    </source>
</evidence>
<keyword evidence="1" id="KW-1133">Transmembrane helix</keyword>
<dbReference type="Proteomes" id="UP000386281">
    <property type="component" value="Unassembled WGS sequence"/>
</dbReference>
<feature type="transmembrane region" description="Helical" evidence="1">
    <location>
        <begin position="49"/>
        <end position="75"/>
    </location>
</feature>
<accession>A0A449D9G2</accession>
<protein>
    <submittedName>
        <fullName evidence="2">Uncharacterized protein</fullName>
    </submittedName>
</protein>
<sequence length="112" mass="11767">MIAMPRMPTMSGMVVTPVPFVTSVVLVSPLARMAAVLWMAVMRLVTTVLVVAFMLGMVVVAGVLVGLRGVVVAVLGHDRSVPPGRVPLIQEAGSISLSTTHLWFVISMPSAS</sequence>